<name>A0A1G9ISX6_9ACTN</name>
<dbReference type="OrthoDB" id="3197057at2"/>
<accession>A0A1G9ISX6</accession>
<proteinExistence type="predicted"/>
<dbReference type="RefSeq" id="WP_093617524.1">
    <property type="nucleotide sequence ID" value="NZ_FNFF01000025.1"/>
</dbReference>
<dbReference type="EMBL" id="FNFF01000025">
    <property type="protein sequence ID" value="SDL27894.1"/>
    <property type="molecule type" value="Genomic_DNA"/>
</dbReference>
<keyword evidence="2" id="KW-1185">Reference proteome</keyword>
<evidence type="ECO:0000313" key="1">
    <source>
        <dbReference type="EMBL" id="SDL27894.1"/>
    </source>
</evidence>
<sequence length="580" mass="65432">MTSLAADEEVPAVVAPFTIGPTWKRGPDGRFLLPEYTLGWHALAWTSTYLQHYVGKPWQYTPEQARLTLWWYALDPVTNRFLWRDGVIQRLKGWGKDPLIATWSAFEFVGPCRFGEVADEGNEWGVPAGQPLGVQHPAAWVQIAAVSQDQTRNTMTLFPSILTKRAIEEYRIDLGKEIIYADKGRARIEAVTSSPRALEGGRPTAVNLGETHHWLESNQGHEMAAVIERNATKSADGQSRTLANTNAYEPGEDSVAERTREAFESAEAGRAVDVGLFYDSLEAPAEAKLTEAWIEPTLRAVRGDSTWLDIERLKASILDVRNPPSRSRRFWFNQIVAAEDAFLAPYEWDACRREGVELADNDEVVMFFDGSKSDDATGLVACRLSDGHVQTLGVWQRPANWPEGAPWRVPREEVDGVVDRVFAQYKPLAFFADPGAGYDDADGERYWDGYVDAWAQRYGKRLKLRAVPSGHGQHAVMWDMGDRRRQQAFTEAVDRFYRDVLERGLTHDGHKVLRQHVANARRRTNAWGYTIGKEHRESARKVDLAVCAIGARMLRRMVMNSPAWAKRSTVRGRGRVVVLR</sequence>
<evidence type="ECO:0000313" key="2">
    <source>
        <dbReference type="Proteomes" id="UP000199155"/>
    </source>
</evidence>
<gene>
    <name evidence="1" type="ORF">SAMN05421806_12532</name>
</gene>
<reference evidence="1 2" key="1">
    <citation type="submission" date="2016-10" db="EMBL/GenBank/DDBJ databases">
        <authorList>
            <person name="de Groot N.N."/>
        </authorList>
    </citation>
    <scope>NUCLEOTIDE SEQUENCE [LARGE SCALE GENOMIC DNA]</scope>
    <source>
        <strain evidence="1 2">CGMCC 4.5727</strain>
    </source>
</reference>
<organism evidence="1 2">
    <name type="scientific">Streptomyces indicus</name>
    <dbReference type="NCBI Taxonomy" id="417292"/>
    <lineage>
        <taxon>Bacteria</taxon>
        <taxon>Bacillati</taxon>
        <taxon>Actinomycetota</taxon>
        <taxon>Actinomycetes</taxon>
        <taxon>Kitasatosporales</taxon>
        <taxon>Streptomycetaceae</taxon>
        <taxon>Streptomyces</taxon>
    </lineage>
</organism>
<dbReference type="Proteomes" id="UP000199155">
    <property type="component" value="Unassembled WGS sequence"/>
</dbReference>
<dbReference type="STRING" id="417292.SAMN05421806_12532"/>
<dbReference type="AlphaFoldDB" id="A0A1G9ISX6"/>
<protein>
    <submittedName>
        <fullName evidence="1">Phage terminase-like protein, large subunit, contains N-terminal HTH domain</fullName>
    </submittedName>
</protein>